<feature type="transmembrane region" description="Helical" evidence="1">
    <location>
        <begin position="12"/>
        <end position="35"/>
    </location>
</feature>
<keyword evidence="1" id="KW-0812">Transmembrane</keyword>
<dbReference type="PANTHER" id="PTHR40465">
    <property type="entry name" value="CHROMOSOME 1, WHOLE GENOME SHOTGUN SEQUENCE"/>
    <property type="match status" value="1"/>
</dbReference>
<gene>
    <name evidence="2" type="ORF">FIBRA_02593</name>
</gene>
<evidence type="ECO:0000256" key="1">
    <source>
        <dbReference type="SAM" id="Phobius"/>
    </source>
</evidence>
<feature type="transmembrane region" description="Helical" evidence="1">
    <location>
        <begin position="83"/>
        <end position="105"/>
    </location>
</feature>
<dbReference type="GeneID" id="24095470"/>
<accession>J4H1Y0</accession>
<name>J4H1Y0_9APHY</name>
<dbReference type="OrthoDB" id="3270417at2759"/>
<evidence type="ECO:0000313" key="3">
    <source>
        <dbReference type="Proteomes" id="UP000006352"/>
    </source>
</evidence>
<keyword evidence="1" id="KW-0472">Membrane</keyword>
<feature type="transmembrane region" description="Helical" evidence="1">
    <location>
        <begin position="47"/>
        <end position="71"/>
    </location>
</feature>
<dbReference type="HOGENOM" id="CLU_1038422_0_0_1"/>
<feature type="transmembrane region" description="Helical" evidence="1">
    <location>
        <begin position="117"/>
        <end position="136"/>
    </location>
</feature>
<dbReference type="STRING" id="599839.J4H1Y0"/>
<proteinExistence type="predicted"/>
<dbReference type="RefSeq" id="XP_012179842.1">
    <property type="nucleotide sequence ID" value="XM_012324452.1"/>
</dbReference>
<reference evidence="2 3" key="1">
    <citation type="journal article" date="2012" name="Appl. Environ. Microbiol.">
        <title>Short-read sequencing for genomic analysis of the brown rot fungus Fibroporia radiculosa.</title>
        <authorList>
            <person name="Tang J.D."/>
            <person name="Perkins A.D."/>
            <person name="Sonstegard T.S."/>
            <person name="Schroeder S.G."/>
            <person name="Burgess S.C."/>
            <person name="Diehl S.V."/>
        </authorList>
    </citation>
    <scope>NUCLEOTIDE SEQUENCE [LARGE SCALE GENOMIC DNA]</scope>
    <source>
        <strain evidence="2 3">TFFH 294</strain>
    </source>
</reference>
<protein>
    <submittedName>
        <fullName evidence="2">Uncharacterized protein</fullName>
    </submittedName>
</protein>
<dbReference type="InParanoid" id="J4H1Y0"/>
<organism evidence="2 3">
    <name type="scientific">Fibroporia radiculosa</name>
    <dbReference type="NCBI Taxonomy" id="599839"/>
    <lineage>
        <taxon>Eukaryota</taxon>
        <taxon>Fungi</taxon>
        <taxon>Dikarya</taxon>
        <taxon>Basidiomycota</taxon>
        <taxon>Agaricomycotina</taxon>
        <taxon>Agaricomycetes</taxon>
        <taxon>Polyporales</taxon>
        <taxon>Fibroporiaceae</taxon>
        <taxon>Fibroporia</taxon>
    </lineage>
</organism>
<sequence length="268" mass="29957">MATEVEHIASGLLIEIFIAVMLYGNSVTQMYDYWWNHYDDPNWLRKLVTFVWIIDTIHTAFCMLFIYDYFILGFGDITQLEEIIWPIGVAVIIGVIMAVTVQSFFVYQLSILSKKGLWASILPIILLVIRGAVGIVKFLQGFIINTGLITVLVSLAILLTFMYSKHTLVFAGLIEVQSKLYVNSFIATLNRSQCNNHIDEQQQNDPVPLDLAAGRQQTRSDGDLKFGKITGKNAHNDNNNALAVIASQLAPGSPSERYPSPTKVNDIA</sequence>
<dbReference type="Proteomes" id="UP000006352">
    <property type="component" value="Unassembled WGS sequence"/>
</dbReference>
<keyword evidence="3" id="KW-1185">Reference proteome</keyword>
<dbReference type="PANTHER" id="PTHR40465:SF1">
    <property type="entry name" value="DUF6534 DOMAIN-CONTAINING PROTEIN"/>
    <property type="match status" value="1"/>
</dbReference>
<evidence type="ECO:0000313" key="2">
    <source>
        <dbReference type="EMBL" id="CCM00559.1"/>
    </source>
</evidence>
<feature type="transmembrane region" description="Helical" evidence="1">
    <location>
        <begin position="142"/>
        <end position="163"/>
    </location>
</feature>
<dbReference type="AlphaFoldDB" id="J4H1Y0"/>
<dbReference type="EMBL" id="HE796989">
    <property type="protein sequence ID" value="CCM00559.1"/>
    <property type="molecule type" value="Genomic_DNA"/>
</dbReference>
<keyword evidence="1" id="KW-1133">Transmembrane helix</keyword>